<sequence length="197" mass="21991">MPPGFVYRVNGTSDSANVEVDFFIDLMCPDSKAAWPVLTTVAASYGSLLRLNVHSFPLPYHRVTWLSNKGSFLQPGVPPSNTPKSHTTVNWFCFKWIAKIFEVQEKFYNEPSFMKSDSEIIGELSQVAASLGVSADWVTRSLHSDDTLENNARVAWKYGCSRGVAGTPTFFVNGVFVDAASWDEGKWHSFIDELLKL</sequence>
<evidence type="ECO:0000313" key="1">
    <source>
        <dbReference type="EMBL" id="CAH1802404.1"/>
    </source>
</evidence>
<accession>A0A8J1TNN7</accession>
<dbReference type="OrthoDB" id="37297at2759"/>
<gene>
    <name evidence="1" type="ORF">OFUS_LOCUS26086</name>
</gene>
<evidence type="ECO:0000313" key="2">
    <source>
        <dbReference type="Proteomes" id="UP000749559"/>
    </source>
</evidence>
<dbReference type="PANTHER" id="PTHR33875:SF2">
    <property type="entry name" value="ACR183CP"/>
    <property type="match status" value="1"/>
</dbReference>
<dbReference type="Proteomes" id="UP000749559">
    <property type="component" value="Unassembled WGS sequence"/>
</dbReference>
<comment type="caution">
    <text evidence="1">The sequence shown here is derived from an EMBL/GenBank/DDBJ whole genome shotgun (WGS) entry which is preliminary data.</text>
</comment>
<protein>
    <submittedName>
        <fullName evidence="1">Uncharacterized protein</fullName>
    </submittedName>
</protein>
<dbReference type="Gene3D" id="3.40.30.10">
    <property type="entry name" value="Glutaredoxin"/>
    <property type="match status" value="1"/>
</dbReference>
<name>A0A8J1TNN7_OWEFU</name>
<proteinExistence type="predicted"/>
<reference evidence="1" key="1">
    <citation type="submission" date="2022-03" db="EMBL/GenBank/DDBJ databases">
        <authorList>
            <person name="Martin C."/>
        </authorList>
    </citation>
    <scope>NUCLEOTIDE SEQUENCE</scope>
</reference>
<dbReference type="AlphaFoldDB" id="A0A8J1TNN7"/>
<dbReference type="PANTHER" id="PTHR33875">
    <property type="entry name" value="OS09G0542200 PROTEIN"/>
    <property type="match status" value="1"/>
</dbReference>
<organism evidence="1 2">
    <name type="scientific">Owenia fusiformis</name>
    <name type="common">Polychaete worm</name>
    <dbReference type="NCBI Taxonomy" id="6347"/>
    <lineage>
        <taxon>Eukaryota</taxon>
        <taxon>Metazoa</taxon>
        <taxon>Spiralia</taxon>
        <taxon>Lophotrochozoa</taxon>
        <taxon>Annelida</taxon>
        <taxon>Polychaeta</taxon>
        <taxon>Sedentaria</taxon>
        <taxon>Canalipalpata</taxon>
        <taxon>Sabellida</taxon>
        <taxon>Oweniida</taxon>
        <taxon>Oweniidae</taxon>
        <taxon>Owenia</taxon>
    </lineage>
</organism>
<dbReference type="InterPro" id="IPR036249">
    <property type="entry name" value="Thioredoxin-like_sf"/>
</dbReference>
<dbReference type="CDD" id="cd02972">
    <property type="entry name" value="DsbA_family"/>
    <property type="match status" value="1"/>
</dbReference>
<keyword evidence="2" id="KW-1185">Reference proteome</keyword>
<dbReference type="EMBL" id="CAIIXF020000012">
    <property type="protein sequence ID" value="CAH1802404.1"/>
    <property type="molecule type" value="Genomic_DNA"/>
</dbReference>
<dbReference type="SUPFAM" id="SSF52833">
    <property type="entry name" value="Thioredoxin-like"/>
    <property type="match status" value="1"/>
</dbReference>